<dbReference type="KEGG" id="cyn:Cyan7425_0409"/>
<dbReference type="InterPro" id="IPR036457">
    <property type="entry name" value="PPM-type-like_dom_sf"/>
</dbReference>
<sequence>MAIHPSRWQCGGRSVIGAMHQRTGQPNQDALAWRSDSSLPLILAVADGHGSAKSFRSHRGSELAVQIAVEEMGKFLSLHSSEQWTEQAIAQMAELARETLPQHLVQTWQSTVLADYQSHPFRAAEWSHLQAREPGLGEAEVRDNPLLAYGSTLLAVAVTDAFLLYLQLGDGDILQVDRQGTTQRALAKDSRLIANVTTSLCTEAAWREMQIQVLPLTEQPPRLILLSSDGYANSFVSEADFLQTGRDYLRWLEAEGMAAVMNQLDGILSETSQQGSGDDITLGMIQCLSTGQERPGGADRTVPHRAVTPKSTPTLPLTQRERFAATRLGPTQRSFSRVSTIRPLEAEKMQALQRGMIGSLVLSVLALGVSIYSLWLQLQKAPPAVPAAATPSPPVNSPLPWAAIYLKLSGEGAIPLRSGGQLYLNQGRISLMPLQGDQLPIAAVVLVPGSERLALKNLSQQVWQITHANGARQTLAPQQQIEMENQLQLRFDPNFPHLVGQVQMPGDEATEATKSRQESP</sequence>
<dbReference type="SUPFAM" id="SSF81606">
    <property type="entry name" value="PP2C-like"/>
    <property type="match status" value="1"/>
</dbReference>
<name>B8HT04_CYAP4</name>
<dbReference type="AlphaFoldDB" id="B8HT04"/>
<organism evidence="3">
    <name type="scientific">Cyanothece sp. (strain PCC 7425 / ATCC 29141)</name>
    <dbReference type="NCBI Taxonomy" id="395961"/>
    <lineage>
        <taxon>Bacteria</taxon>
        <taxon>Bacillati</taxon>
        <taxon>Cyanobacteriota</taxon>
        <taxon>Cyanophyceae</taxon>
        <taxon>Gomontiellales</taxon>
        <taxon>Cyanothecaceae</taxon>
        <taxon>Cyanothece</taxon>
    </lineage>
</organism>
<protein>
    <recommendedName>
        <fullName evidence="2">PPM-type phosphatase domain-containing protein</fullName>
    </recommendedName>
</protein>
<feature type="region of interest" description="Disordered" evidence="1">
    <location>
        <begin position="292"/>
        <end position="314"/>
    </location>
</feature>
<proteinExistence type="predicted"/>
<dbReference type="Pfam" id="PF13672">
    <property type="entry name" value="PP2C_2"/>
    <property type="match status" value="1"/>
</dbReference>
<dbReference type="OrthoDB" id="9805674at2"/>
<dbReference type="HOGENOM" id="CLU_523488_0_0_3"/>
<accession>B8HT04</accession>
<dbReference type="STRING" id="395961.Cyan7425_0409"/>
<reference evidence="3" key="1">
    <citation type="submission" date="2009-01" db="EMBL/GenBank/DDBJ databases">
        <title>Complete sequence of chromosome Cyanothece sp. PCC 7425.</title>
        <authorList>
            <consortium name="US DOE Joint Genome Institute"/>
            <person name="Lucas S."/>
            <person name="Copeland A."/>
            <person name="Lapidus A."/>
            <person name="Glavina del Rio T."/>
            <person name="Dalin E."/>
            <person name="Tice H."/>
            <person name="Bruce D."/>
            <person name="Goodwin L."/>
            <person name="Pitluck S."/>
            <person name="Sims D."/>
            <person name="Meineke L."/>
            <person name="Brettin T."/>
            <person name="Detter J.C."/>
            <person name="Han C."/>
            <person name="Larimer F."/>
            <person name="Land M."/>
            <person name="Hauser L."/>
            <person name="Kyrpides N."/>
            <person name="Ovchinnikova G."/>
            <person name="Liberton M."/>
            <person name="Stoeckel J."/>
            <person name="Banerjee A."/>
            <person name="Singh A."/>
            <person name="Page L."/>
            <person name="Sato H."/>
            <person name="Zhao L."/>
            <person name="Sherman L."/>
            <person name="Pakrasi H."/>
            <person name="Richardson P."/>
        </authorList>
    </citation>
    <scope>NUCLEOTIDE SEQUENCE</scope>
    <source>
        <strain evidence="3">PCC 7425</strain>
    </source>
</reference>
<feature type="domain" description="PPM-type phosphatase" evidence="2">
    <location>
        <begin position="16"/>
        <end position="264"/>
    </location>
</feature>
<dbReference type="eggNOG" id="COG0631">
    <property type="taxonomic scope" value="Bacteria"/>
</dbReference>
<evidence type="ECO:0000313" key="3">
    <source>
        <dbReference type="EMBL" id="ACL42801.1"/>
    </source>
</evidence>
<dbReference type="EMBL" id="CP001344">
    <property type="protein sequence ID" value="ACL42801.1"/>
    <property type="molecule type" value="Genomic_DNA"/>
</dbReference>
<evidence type="ECO:0000256" key="1">
    <source>
        <dbReference type="SAM" id="MobiDB-lite"/>
    </source>
</evidence>
<evidence type="ECO:0000259" key="2">
    <source>
        <dbReference type="Pfam" id="PF13672"/>
    </source>
</evidence>
<dbReference type="Gene3D" id="3.60.40.10">
    <property type="entry name" value="PPM-type phosphatase domain"/>
    <property type="match status" value="1"/>
</dbReference>
<dbReference type="InterPro" id="IPR001932">
    <property type="entry name" value="PPM-type_phosphatase-like_dom"/>
</dbReference>
<gene>
    <name evidence="3" type="ordered locus">Cyan7425_0409</name>
</gene>